<dbReference type="CDD" id="cd00475">
    <property type="entry name" value="Cis_IPPS"/>
    <property type="match status" value="1"/>
</dbReference>
<gene>
    <name evidence="2 3" type="primary">uppS</name>
    <name evidence="3" type="ORF">HUK38_09125</name>
</gene>
<reference evidence="3 4" key="1">
    <citation type="journal article" date="2020" name="Arch. Microbiol.">
        <title>The genome sequence of the giant phototrophic gammaproteobacterium Thiospirillum jenense gives insight into its physiological properties and phylogenetic relationships.</title>
        <authorList>
            <person name="Imhoff J.F."/>
            <person name="Meyer T.E."/>
            <person name="Kyndt J.A."/>
        </authorList>
    </citation>
    <scope>NUCLEOTIDE SEQUENCE [LARGE SCALE GENOMIC DNA]</scope>
    <source>
        <strain evidence="3 4">DSM 216</strain>
    </source>
</reference>
<dbReference type="FunFam" id="3.40.1180.10:FF:000001">
    <property type="entry name" value="(2E,6E)-farnesyl-diphosphate-specific ditrans,polycis-undecaprenyl-diphosphate synthase"/>
    <property type="match status" value="1"/>
</dbReference>
<evidence type="ECO:0000256" key="1">
    <source>
        <dbReference type="ARBA" id="ARBA00022679"/>
    </source>
</evidence>
<feature type="binding site" evidence="2">
    <location>
        <begin position="34"/>
        <end position="37"/>
    </location>
    <ligand>
        <name>substrate</name>
    </ligand>
</feature>
<feature type="binding site" evidence="2">
    <location>
        <position position="84"/>
    </location>
    <ligand>
        <name>substrate</name>
    </ligand>
</feature>
<dbReference type="Proteomes" id="UP000548632">
    <property type="component" value="Unassembled WGS sequence"/>
</dbReference>
<dbReference type="GO" id="GO:0008834">
    <property type="term" value="F:ditrans,polycis-undecaprenyl-diphosphate synthase [(2E,6E)-farnesyl-diphosphate specific] activity"/>
    <property type="evidence" value="ECO:0007669"/>
    <property type="project" value="UniProtKB-UniRule"/>
</dbReference>
<comment type="catalytic activity">
    <reaction evidence="2">
        <text>8 isopentenyl diphosphate + (2E,6E)-farnesyl diphosphate = di-trans,octa-cis-undecaprenyl diphosphate + 8 diphosphate</text>
        <dbReference type="Rhea" id="RHEA:27551"/>
        <dbReference type="ChEBI" id="CHEBI:33019"/>
        <dbReference type="ChEBI" id="CHEBI:58405"/>
        <dbReference type="ChEBI" id="CHEBI:128769"/>
        <dbReference type="ChEBI" id="CHEBI:175763"/>
        <dbReference type="EC" id="2.5.1.31"/>
    </reaction>
</comment>
<keyword evidence="2" id="KW-0961">Cell wall biogenesis/degradation</keyword>
<feature type="binding site" evidence="2">
    <location>
        <position position="82"/>
    </location>
    <ligand>
        <name>substrate</name>
    </ligand>
</feature>
<dbReference type="InterPro" id="IPR001441">
    <property type="entry name" value="UPP_synth-like"/>
</dbReference>
<feature type="active site" evidence="2">
    <location>
        <position position="33"/>
    </location>
</feature>
<dbReference type="GO" id="GO:0071555">
    <property type="term" value="P:cell wall organization"/>
    <property type="evidence" value="ECO:0007669"/>
    <property type="project" value="UniProtKB-KW"/>
</dbReference>
<keyword evidence="2" id="KW-0573">Peptidoglycan synthesis</keyword>
<comment type="cofactor">
    <cofactor evidence="2">
        <name>Mg(2+)</name>
        <dbReference type="ChEBI" id="CHEBI:18420"/>
    </cofactor>
    <text evidence="2">Binds 2 magnesium ions per subunit.</text>
</comment>
<feature type="active site" description="Proton acceptor" evidence="2">
    <location>
        <position position="81"/>
    </location>
</feature>
<comment type="similarity">
    <text evidence="2">Belongs to the UPP synthase family.</text>
</comment>
<evidence type="ECO:0000313" key="4">
    <source>
        <dbReference type="Proteomes" id="UP000548632"/>
    </source>
</evidence>
<accession>A0A839HD03</accession>
<dbReference type="GO" id="GO:0009252">
    <property type="term" value="P:peptidoglycan biosynthetic process"/>
    <property type="evidence" value="ECO:0007669"/>
    <property type="project" value="UniProtKB-UniRule"/>
</dbReference>
<dbReference type="InterPro" id="IPR018520">
    <property type="entry name" value="UPP_synth-like_CS"/>
</dbReference>
<dbReference type="RefSeq" id="WP_182584025.1">
    <property type="nucleotide sequence ID" value="NZ_JABVCQ010000018.1"/>
</dbReference>
<keyword evidence="2" id="KW-0479">Metal-binding</keyword>
<dbReference type="InterPro" id="IPR036424">
    <property type="entry name" value="UPP_synth-like_sf"/>
</dbReference>
<feature type="binding site" evidence="2">
    <location>
        <position position="33"/>
    </location>
    <ligand>
        <name>Mg(2+)</name>
        <dbReference type="ChEBI" id="CHEBI:18420"/>
    </ligand>
</feature>
<keyword evidence="1 2" id="KW-0808">Transferase</keyword>
<dbReference type="NCBIfam" id="TIGR00055">
    <property type="entry name" value="uppS"/>
    <property type="match status" value="1"/>
</dbReference>
<comment type="caution">
    <text evidence="3">The sequence shown here is derived from an EMBL/GenBank/DDBJ whole genome shotgun (WGS) entry which is preliminary data.</text>
</comment>
<proteinExistence type="inferred from homology"/>
<dbReference type="GO" id="GO:0000287">
    <property type="term" value="F:magnesium ion binding"/>
    <property type="evidence" value="ECO:0007669"/>
    <property type="project" value="UniProtKB-UniRule"/>
</dbReference>
<name>A0A839HD03_9GAMM</name>
<dbReference type="PANTHER" id="PTHR10291">
    <property type="entry name" value="DEHYDRODOLICHYL DIPHOSPHATE SYNTHASE FAMILY MEMBER"/>
    <property type="match status" value="1"/>
</dbReference>
<feature type="binding site" evidence="2">
    <location>
        <begin position="78"/>
        <end position="80"/>
    </location>
    <ligand>
        <name>substrate</name>
    </ligand>
</feature>
<dbReference type="PANTHER" id="PTHR10291:SF0">
    <property type="entry name" value="DEHYDRODOLICHYL DIPHOSPHATE SYNTHASE 2"/>
    <property type="match status" value="1"/>
</dbReference>
<dbReference type="Gene3D" id="3.40.1180.10">
    <property type="entry name" value="Decaprenyl diphosphate synthase-like"/>
    <property type="match status" value="1"/>
</dbReference>
<feature type="binding site" evidence="2">
    <location>
        <begin position="207"/>
        <end position="209"/>
    </location>
    <ligand>
        <name>substrate</name>
    </ligand>
</feature>
<keyword evidence="2" id="KW-0460">Magnesium</keyword>
<dbReference type="PROSITE" id="PS01066">
    <property type="entry name" value="UPP_SYNTHASE"/>
    <property type="match status" value="1"/>
</dbReference>
<feature type="binding site" evidence="2">
    <location>
        <position position="220"/>
    </location>
    <ligand>
        <name>Mg(2+)</name>
        <dbReference type="ChEBI" id="CHEBI:18420"/>
    </ligand>
</feature>
<dbReference type="AlphaFoldDB" id="A0A839HD03"/>
<dbReference type="GO" id="GO:0016094">
    <property type="term" value="P:polyprenol biosynthetic process"/>
    <property type="evidence" value="ECO:0007669"/>
    <property type="project" value="TreeGrafter"/>
</dbReference>
<keyword evidence="2" id="KW-0133">Cell shape</keyword>
<dbReference type="GO" id="GO:0005829">
    <property type="term" value="C:cytosol"/>
    <property type="evidence" value="ECO:0007669"/>
    <property type="project" value="TreeGrafter"/>
</dbReference>
<feature type="binding site" evidence="2">
    <location>
        <position position="46"/>
    </location>
    <ligand>
        <name>substrate</name>
    </ligand>
</feature>
<dbReference type="SUPFAM" id="SSF64005">
    <property type="entry name" value="Undecaprenyl diphosphate synthase"/>
    <property type="match status" value="1"/>
</dbReference>
<evidence type="ECO:0000313" key="3">
    <source>
        <dbReference type="EMBL" id="MBB1126394.1"/>
    </source>
</evidence>
<feature type="binding site" evidence="2">
    <location>
        <position position="201"/>
    </location>
    <ligand>
        <name>substrate</name>
    </ligand>
</feature>
<comment type="function">
    <text evidence="2">Catalyzes the sequential condensation of isopentenyl diphosphate (IPP) with (2E,6E)-farnesyl diphosphate (E,E-FPP) to yield (2Z,6Z,10Z,14Z,18Z,22Z,26Z,30Z,34E,38E)-undecaprenyl diphosphate (di-trans,octa-cis-UPP). UPP is the precursor of glycosyl carrier lipid in the biosynthesis of bacterial cell wall polysaccharide components such as peptidoglycan and lipopolysaccharide.</text>
</comment>
<organism evidence="3 4">
    <name type="scientific">Thiospirillum jenense</name>
    <dbReference type="NCBI Taxonomy" id="1653858"/>
    <lineage>
        <taxon>Bacteria</taxon>
        <taxon>Pseudomonadati</taxon>
        <taxon>Pseudomonadota</taxon>
        <taxon>Gammaproteobacteria</taxon>
        <taxon>Chromatiales</taxon>
        <taxon>Chromatiaceae</taxon>
        <taxon>Thiospirillum</taxon>
    </lineage>
</organism>
<dbReference type="EC" id="2.5.1.31" evidence="2"/>
<dbReference type="GO" id="GO:0008360">
    <property type="term" value="P:regulation of cell shape"/>
    <property type="evidence" value="ECO:0007669"/>
    <property type="project" value="UniProtKB-KW"/>
</dbReference>
<keyword evidence="4" id="KW-1185">Reference proteome</keyword>
<comment type="subunit">
    <text evidence="2">Homodimer.</text>
</comment>
<evidence type="ECO:0000256" key="2">
    <source>
        <dbReference type="HAMAP-Rule" id="MF_01139"/>
    </source>
</evidence>
<dbReference type="Pfam" id="PF01255">
    <property type="entry name" value="Prenyltransf"/>
    <property type="match status" value="1"/>
</dbReference>
<dbReference type="HAMAP" id="MF_01139">
    <property type="entry name" value="ISPT"/>
    <property type="match status" value="1"/>
</dbReference>
<protein>
    <recommendedName>
        <fullName evidence="2">Ditrans,polycis-undecaprenyl-diphosphate synthase ((2E,6E)-farnesyl-diphosphate specific)</fullName>
        <ecNumber evidence="2">2.5.1.31</ecNumber>
    </recommendedName>
    <alternativeName>
        <fullName evidence="2">Ditrans,polycis-undecaprenylcistransferase</fullName>
    </alternativeName>
    <alternativeName>
        <fullName evidence="2">Undecaprenyl diphosphate synthase</fullName>
        <shortName evidence="2">UDS</shortName>
    </alternativeName>
    <alternativeName>
        <fullName evidence="2">Undecaprenyl pyrophosphate synthase</fullName>
        <shortName evidence="2">UPP synthase</shortName>
    </alternativeName>
</protein>
<dbReference type="EMBL" id="JABVCQ010000018">
    <property type="protein sequence ID" value="MBB1126394.1"/>
    <property type="molecule type" value="Genomic_DNA"/>
</dbReference>
<feature type="binding site" evidence="2">
    <location>
        <position position="38"/>
    </location>
    <ligand>
        <name>substrate</name>
    </ligand>
</feature>
<sequence>MTATANSGAIDPVPNATLDPPAALPLHVAIVMDGNGRWARQRGLPRTAGHRAGAKGVRAVVEECIRLGIPVLTIFAFSSENWRRPPKEVSVLLELFMTTLRSEIRRMVTNEVRLRVIGDLSAFSAKLQSQVTDAQQMTQHNRKLTLQVAANYGGRWDIAQAVRQLGREMLAGQLTPEQIDERAIADRLASADLPDPDLFIRTGGEQRLSNFLLWQCAYAELYFSDLMWPEFDATAFSHALAAFARRQRRFGLTSEQIAAAPSS</sequence>
<feature type="binding site" evidence="2">
    <location>
        <position position="50"/>
    </location>
    <ligand>
        <name>substrate</name>
    </ligand>
</feature>